<evidence type="ECO:0000256" key="11">
    <source>
        <dbReference type="SAM" id="SignalP"/>
    </source>
</evidence>
<feature type="domain" description="Porin" evidence="12">
    <location>
        <begin position="13"/>
        <end position="327"/>
    </location>
</feature>
<keyword evidence="7" id="KW-0406">Ion transport</keyword>
<gene>
    <name evidence="13" type="ORF">GCM10007924_01760</name>
</gene>
<evidence type="ECO:0000256" key="6">
    <source>
        <dbReference type="ARBA" id="ARBA00022729"/>
    </source>
</evidence>
<evidence type="ECO:0000256" key="10">
    <source>
        <dbReference type="ARBA" id="ARBA00023237"/>
    </source>
</evidence>
<keyword evidence="8" id="KW-0626">Porin</keyword>
<dbReference type="RefSeq" id="WP_169558992.1">
    <property type="nucleotide sequence ID" value="NZ_BSNF01000001.1"/>
</dbReference>
<evidence type="ECO:0000256" key="2">
    <source>
        <dbReference type="ARBA" id="ARBA00011233"/>
    </source>
</evidence>
<name>A0ABQ5TZY0_9PROT</name>
<organism evidence="13 14">
    <name type="scientific">Sneathiella chinensis</name>
    <dbReference type="NCBI Taxonomy" id="349750"/>
    <lineage>
        <taxon>Bacteria</taxon>
        <taxon>Pseudomonadati</taxon>
        <taxon>Pseudomonadota</taxon>
        <taxon>Alphaproteobacteria</taxon>
        <taxon>Sneathiellales</taxon>
        <taxon>Sneathiellaceae</taxon>
        <taxon>Sneathiella</taxon>
    </lineage>
</organism>
<dbReference type="InterPro" id="IPR050298">
    <property type="entry name" value="Gram-neg_bact_OMP"/>
</dbReference>
<reference evidence="13" key="2">
    <citation type="submission" date="2023-01" db="EMBL/GenBank/DDBJ databases">
        <title>Draft genome sequence of Sneathiella chinensis strain NBRC 103408.</title>
        <authorList>
            <person name="Sun Q."/>
            <person name="Mori K."/>
        </authorList>
    </citation>
    <scope>NUCLEOTIDE SEQUENCE</scope>
    <source>
        <strain evidence="13">NBRC 103408</strain>
    </source>
</reference>
<dbReference type="Gene3D" id="2.40.160.10">
    <property type="entry name" value="Porin"/>
    <property type="match status" value="1"/>
</dbReference>
<comment type="subcellular location">
    <subcellularLocation>
        <location evidence="1">Cell outer membrane</location>
        <topology evidence="1">Multi-pass membrane protein</topology>
    </subcellularLocation>
</comment>
<accession>A0ABQ5TZY0</accession>
<evidence type="ECO:0000256" key="1">
    <source>
        <dbReference type="ARBA" id="ARBA00004571"/>
    </source>
</evidence>
<evidence type="ECO:0000313" key="14">
    <source>
        <dbReference type="Proteomes" id="UP001161409"/>
    </source>
</evidence>
<evidence type="ECO:0000256" key="9">
    <source>
        <dbReference type="ARBA" id="ARBA00023136"/>
    </source>
</evidence>
<feature type="signal peptide" evidence="11">
    <location>
        <begin position="1"/>
        <end position="24"/>
    </location>
</feature>
<dbReference type="Pfam" id="PF13609">
    <property type="entry name" value="Porin_4"/>
    <property type="match status" value="1"/>
</dbReference>
<keyword evidence="5" id="KW-0812">Transmembrane</keyword>
<keyword evidence="9" id="KW-0472">Membrane</keyword>
<keyword evidence="4" id="KW-1134">Transmembrane beta strand</keyword>
<dbReference type="SUPFAM" id="SSF56935">
    <property type="entry name" value="Porins"/>
    <property type="match status" value="1"/>
</dbReference>
<evidence type="ECO:0000256" key="3">
    <source>
        <dbReference type="ARBA" id="ARBA00022448"/>
    </source>
</evidence>
<feature type="chain" id="PRO_5046891801" description="Porin domain-containing protein" evidence="11">
    <location>
        <begin position="25"/>
        <end position="357"/>
    </location>
</feature>
<evidence type="ECO:0000259" key="12">
    <source>
        <dbReference type="Pfam" id="PF13609"/>
    </source>
</evidence>
<evidence type="ECO:0000256" key="8">
    <source>
        <dbReference type="ARBA" id="ARBA00023114"/>
    </source>
</evidence>
<protein>
    <recommendedName>
        <fullName evidence="12">Porin domain-containing protein</fullName>
    </recommendedName>
</protein>
<dbReference type="Proteomes" id="UP001161409">
    <property type="component" value="Unassembled WGS sequence"/>
</dbReference>
<comment type="caution">
    <text evidence="13">The sequence shown here is derived from an EMBL/GenBank/DDBJ whole genome shotgun (WGS) entry which is preliminary data.</text>
</comment>
<evidence type="ECO:0000256" key="7">
    <source>
        <dbReference type="ARBA" id="ARBA00023065"/>
    </source>
</evidence>
<evidence type="ECO:0000313" key="13">
    <source>
        <dbReference type="EMBL" id="GLQ04955.1"/>
    </source>
</evidence>
<sequence length="357" mass="37626">MKKVILGTTALVAASALTAGTASAAEGIKLNLGGYLQSSFVVADYDDGDQLPTDVRHEGEVFFTGSTTLDNGLKFGVNIQLEAYTASDQIDETFMFVEGSFGRVNVGSEDSAAYLMHYSSPSPVPAWGLVSPNANASGLGNPSTLPNELGDSDKITYFTPRFAGFQVGASFTPDGDKETTSATVYAPIANEGVEDEAYSFGVNYQNTFNDFSVGASLGYQLITRDLAVLEDTDEIAAGLTVGFGGFNVGAAYKFTDNDSGIEDLEREDWNVGVTYGQGPWEIGVQYAGVKYDDLGDGDLHAWVIGGNYVLGPGITAFGGVQFWDADDEYVFVNDALSGVSGTGNDATVFFVGTALSF</sequence>
<dbReference type="PANTHER" id="PTHR34501">
    <property type="entry name" value="PROTEIN YDDL-RELATED"/>
    <property type="match status" value="1"/>
</dbReference>
<keyword evidence="10" id="KW-0998">Cell outer membrane</keyword>
<evidence type="ECO:0000256" key="4">
    <source>
        <dbReference type="ARBA" id="ARBA00022452"/>
    </source>
</evidence>
<keyword evidence="14" id="KW-1185">Reference proteome</keyword>
<dbReference type="EMBL" id="BSNF01000001">
    <property type="protein sequence ID" value="GLQ04955.1"/>
    <property type="molecule type" value="Genomic_DNA"/>
</dbReference>
<comment type="subunit">
    <text evidence="2">Homotrimer.</text>
</comment>
<dbReference type="InterPro" id="IPR023614">
    <property type="entry name" value="Porin_dom_sf"/>
</dbReference>
<evidence type="ECO:0000256" key="5">
    <source>
        <dbReference type="ARBA" id="ARBA00022692"/>
    </source>
</evidence>
<keyword evidence="6 11" id="KW-0732">Signal</keyword>
<proteinExistence type="predicted"/>
<keyword evidence="3" id="KW-0813">Transport</keyword>
<dbReference type="PANTHER" id="PTHR34501:SF9">
    <property type="entry name" value="MAJOR OUTER MEMBRANE PROTEIN P.IA"/>
    <property type="match status" value="1"/>
</dbReference>
<dbReference type="InterPro" id="IPR033900">
    <property type="entry name" value="Gram_neg_porin_domain"/>
</dbReference>
<reference evidence="13" key="1">
    <citation type="journal article" date="2014" name="Int. J. Syst. Evol. Microbiol.">
        <title>Complete genome of a new Firmicutes species belonging to the dominant human colonic microbiota ('Ruminococcus bicirculans') reveals two chromosomes and a selective capacity to utilize plant glucans.</title>
        <authorList>
            <consortium name="NISC Comparative Sequencing Program"/>
            <person name="Wegmann U."/>
            <person name="Louis P."/>
            <person name="Goesmann A."/>
            <person name="Henrissat B."/>
            <person name="Duncan S.H."/>
            <person name="Flint H.J."/>
        </authorList>
    </citation>
    <scope>NUCLEOTIDE SEQUENCE</scope>
    <source>
        <strain evidence="13">NBRC 103408</strain>
    </source>
</reference>